<sequence length="222" mass="22771">MAVVGAVLGMSLAVAACDVKLNIGGGEQDTMSYDVKDAVTAIDAHTGAGDIVVTETGRTGVHVTETRHWRGDKPADGHSVSGGTLTLAYECDNCWVDYRVEVPHGVRLKLDSGSGNVTLRNATGPVEVTTGSGDVDSRGLAGKQVTANTGAGNVRLRFTAVPDLVRAETGAGDAHLWVPAATYNVTVETGIGDGKIGVPVDHSAPRTIVVKTGAGDAEVNKL</sequence>
<evidence type="ECO:0000259" key="1">
    <source>
        <dbReference type="Pfam" id="PF13349"/>
    </source>
</evidence>
<evidence type="ECO:0000313" key="3">
    <source>
        <dbReference type="Proteomes" id="UP000660454"/>
    </source>
</evidence>
<gene>
    <name evidence="2" type="ORF">Msi02_08040</name>
</gene>
<keyword evidence="3" id="KW-1185">Reference proteome</keyword>
<dbReference type="EMBL" id="BOOF01000003">
    <property type="protein sequence ID" value="GIH59987.1"/>
    <property type="molecule type" value="Genomic_DNA"/>
</dbReference>
<dbReference type="InterPro" id="IPR025164">
    <property type="entry name" value="Toastrack_DUF4097"/>
</dbReference>
<evidence type="ECO:0000313" key="2">
    <source>
        <dbReference type="EMBL" id="GIH59987.1"/>
    </source>
</evidence>
<proteinExistence type="predicted"/>
<organism evidence="2 3">
    <name type="scientific">Microbispora siamensis</name>
    <dbReference type="NCBI Taxonomy" id="564413"/>
    <lineage>
        <taxon>Bacteria</taxon>
        <taxon>Bacillati</taxon>
        <taxon>Actinomycetota</taxon>
        <taxon>Actinomycetes</taxon>
        <taxon>Streptosporangiales</taxon>
        <taxon>Streptosporangiaceae</taxon>
        <taxon>Microbispora</taxon>
    </lineage>
</organism>
<reference evidence="2 3" key="1">
    <citation type="submission" date="2021-01" db="EMBL/GenBank/DDBJ databases">
        <title>Whole genome shotgun sequence of Microbispora siamensis NBRC 104113.</title>
        <authorList>
            <person name="Komaki H."/>
            <person name="Tamura T."/>
        </authorList>
    </citation>
    <scope>NUCLEOTIDE SEQUENCE [LARGE SCALE GENOMIC DNA]</scope>
    <source>
        <strain evidence="2 3">NBRC 104113</strain>
    </source>
</reference>
<comment type="caution">
    <text evidence="2">The sequence shown here is derived from an EMBL/GenBank/DDBJ whole genome shotgun (WGS) entry which is preliminary data.</text>
</comment>
<feature type="domain" description="DUF4097" evidence="1">
    <location>
        <begin position="105"/>
        <end position="211"/>
    </location>
</feature>
<dbReference type="Proteomes" id="UP000660454">
    <property type="component" value="Unassembled WGS sequence"/>
</dbReference>
<name>A0ABQ4GEY1_9ACTN</name>
<protein>
    <recommendedName>
        <fullName evidence="1">DUF4097 domain-containing protein</fullName>
    </recommendedName>
</protein>
<dbReference type="Pfam" id="PF13349">
    <property type="entry name" value="DUF4097"/>
    <property type="match status" value="1"/>
</dbReference>
<dbReference type="Gene3D" id="2.160.20.120">
    <property type="match status" value="1"/>
</dbReference>
<accession>A0ABQ4GEY1</accession>